<comment type="similarity">
    <text evidence="1">Belongs to the Flattop family.</text>
</comment>
<name>A0A9L0T0M4_HORSE</name>
<organism evidence="6 7">
    <name type="scientific">Equus caballus</name>
    <name type="common">Horse</name>
    <dbReference type="NCBI Taxonomy" id="9796"/>
    <lineage>
        <taxon>Eukaryota</taxon>
        <taxon>Metazoa</taxon>
        <taxon>Chordata</taxon>
        <taxon>Craniata</taxon>
        <taxon>Vertebrata</taxon>
        <taxon>Euteleostomi</taxon>
        <taxon>Mammalia</taxon>
        <taxon>Eutheria</taxon>
        <taxon>Laurasiatheria</taxon>
        <taxon>Perissodactyla</taxon>
        <taxon>Equidae</taxon>
        <taxon>Equus</taxon>
    </lineage>
</organism>
<dbReference type="InterPro" id="IPR038797">
    <property type="entry name" value="Fltp"/>
</dbReference>
<dbReference type="AlphaFoldDB" id="A0A9L0T0M4"/>
<protein>
    <recommendedName>
        <fullName evidence="2">Protein Flattop</fullName>
    </recommendedName>
    <alternativeName>
        <fullName evidence="3">Cilia- and flagella-associated protein 126</fullName>
    </alternativeName>
</protein>
<comment type="function">
    <text evidence="4">Microtubule inner protein (MIP) part of the dynein-decorated doublet microtubules (DMTs) in cilia axoneme. Acts as a regulator of cilium basal body docking and positioning in mono- and multiciliated cells. Regulates basal body docking and cilia formation in multiciliated lung cells. Regulates kinocilium positioning and stereocilia bundle morphogenesis in the inner ear.</text>
</comment>
<dbReference type="GO" id="GO:0036064">
    <property type="term" value="C:ciliary basal body"/>
    <property type="evidence" value="ECO:0000318"/>
    <property type="project" value="GO_Central"/>
</dbReference>
<feature type="region of interest" description="Disordered" evidence="5">
    <location>
        <begin position="232"/>
        <end position="313"/>
    </location>
</feature>
<dbReference type="GeneTree" id="ENSGT00390000001092"/>
<reference evidence="6 7" key="1">
    <citation type="journal article" date="2009" name="Science">
        <title>Genome sequence, comparative analysis, and population genetics of the domestic horse.</title>
        <authorList>
            <consortium name="Broad Institute Genome Sequencing Platform"/>
            <consortium name="Broad Institute Whole Genome Assembly Team"/>
            <person name="Wade C.M."/>
            <person name="Giulotto E."/>
            <person name="Sigurdsson S."/>
            <person name="Zoli M."/>
            <person name="Gnerre S."/>
            <person name="Imsland F."/>
            <person name="Lear T.L."/>
            <person name="Adelson D.L."/>
            <person name="Bailey E."/>
            <person name="Bellone R.R."/>
            <person name="Bloecker H."/>
            <person name="Distl O."/>
            <person name="Edgar R.C."/>
            <person name="Garber M."/>
            <person name="Leeb T."/>
            <person name="Mauceli E."/>
            <person name="MacLeod J.N."/>
            <person name="Penedo M.C.T."/>
            <person name="Raison J.M."/>
            <person name="Sharpe T."/>
            <person name="Vogel J."/>
            <person name="Andersson L."/>
            <person name="Antczak D.F."/>
            <person name="Biagi T."/>
            <person name="Binns M.M."/>
            <person name="Chowdhary B.P."/>
            <person name="Coleman S.J."/>
            <person name="Della Valle G."/>
            <person name="Fryc S."/>
            <person name="Guerin G."/>
            <person name="Hasegawa T."/>
            <person name="Hill E.W."/>
            <person name="Jurka J."/>
            <person name="Kiialainen A."/>
            <person name="Lindgren G."/>
            <person name="Liu J."/>
            <person name="Magnani E."/>
            <person name="Mickelson J.R."/>
            <person name="Murray J."/>
            <person name="Nergadze S.G."/>
            <person name="Onofrio R."/>
            <person name="Pedroni S."/>
            <person name="Piras M.F."/>
            <person name="Raudsepp T."/>
            <person name="Rocchi M."/>
            <person name="Roeed K.H."/>
            <person name="Ryder O.A."/>
            <person name="Searle S."/>
            <person name="Skow L."/>
            <person name="Swinburne J.E."/>
            <person name="Syvaenen A.C."/>
            <person name="Tozaki T."/>
            <person name="Valberg S.J."/>
            <person name="Vaudin M."/>
            <person name="White J.R."/>
            <person name="Zody M.C."/>
            <person name="Lander E.S."/>
            <person name="Lindblad-Toh K."/>
        </authorList>
    </citation>
    <scope>NUCLEOTIDE SEQUENCE [LARGE SCALE GENOMIC DNA]</scope>
    <source>
        <strain evidence="6 7">Thoroughbred</strain>
    </source>
</reference>
<proteinExistence type="inferred from homology"/>
<reference evidence="6" key="3">
    <citation type="submission" date="2025-09" db="UniProtKB">
        <authorList>
            <consortium name="Ensembl"/>
        </authorList>
    </citation>
    <scope>IDENTIFICATION</scope>
    <source>
        <strain evidence="6">Thoroughbred</strain>
    </source>
</reference>
<evidence type="ECO:0000313" key="7">
    <source>
        <dbReference type="Proteomes" id="UP000002281"/>
    </source>
</evidence>
<evidence type="ECO:0000256" key="1">
    <source>
        <dbReference type="ARBA" id="ARBA00009887"/>
    </source>
</evidence>
<dbReference type="GO" id="GO:0044782">
    <property type="term" value="P:cilium organization"/>
    <property type="evidence" value="ECO:0000318"/>
    <property type="project" value="GO_Central"/>
</dbReference>
<evidence type="ECO:0000256" key="3">
    <source>
        <dbReference type="ARBA" id="ARBA00033306"/>
    </source>
</evidence>
<dbReference type="Proteomes" id="UP000002281">
    <property type="component" value="Chromosome 5"/>
</dbReference>
<sequence>TLQFIKQFHFLLNSNSPVDGDDNTIIDESQRCCPVPQILGLCPGTCHRHLTPQTWCFPHYDFLSSPCSISWYQLLTLPHLSQHQAPVFSGLVILESNGGDRSHSRTKDKYEKAFSPKYLQNWSPAKPTKQSISSHEGYTQIIANDRGHLLPSVPRSKANPWGSFMGTWQMPLKVPPARVTLTSRTAAGAASLTKWIQKNPDLLKASNGLRPEIFGKPHDPVSQKKLWKSITKTVQQAPSPTIIPSSPASNLSSPDQLQSSHPSAGHTPGHATPVNSFNSPPGSPRVLEHWAGPNLAEVQKCKPGTPERTKGPQ</sequence>
<dbReference type="Ensembl" id="ENSECAT00000116053.1">
    <property type="protein sequence ID" value="ENSECAP00000081833.1"/>
    <property type="gene ID" value="ENSECAG00000044873.1"/>
</dbReference>
<feature type="compositionally biased region" description="Polar residues" evidence="5">
    <location>
        <begin position="250"/>
        <end position="262"/>
    </location>
</feature>
<dbReference type="PANTHER" id="PTHR34639">
    <property type="entry name" value="PROTEIN FLATTOP"/>
    <property type="match status" value="1"/>
</dbReference>
<evidence type="ECO:0000256" key="5">
    <source>
        <dbReference type="SAM" id="MobiDB-lite"/>
    </source>
</evidence>
<keyword evidence="7" id="KW-1185">Reference proteome</keyword>
<dbReference type="CDD" id="cd23705">
    <property type="entry name" value="Flattop"/>
    <property type="match status" value="1"/>
</dbReference>
<reference evidence="6" key="2">
    <citation type="submission" date="2025-08" db="UniProtKB">
        <authorList>
            <consortium name="Ensembl"/>
        </authorList>
    </citation>
    <scope>IDENTIFICATION</scope>
    <source>
        <strain evidence="6">Thoroughbred</strain>
    </source>
</reference>
<dbReference type="PANTHER" id="PTHR34639:SF1">
    <property type="entry name" value="PROTEIN FLATTOP"/>
    <property type="match status" value="1"/>
</dbReference>
<evidence type="ECO:0000256" key="4">
    <source>
        <dbReference type="ARBA" id="ARBA00045261"/>
    </source>
</evidence>
<accession>A0A9L0T0M4</accession>
<dbReference type="Pfam" id="PF22611">
    <property type="entry name" value="CFAP126"/>
    <property type="match status" value="1"/>
</dbReference>
<gene>
    <name evidence="6" type="primary">CFAP126</name>
</gene>
<evidence type="ECO:0000256" key="2">
    <source>
        <dbReference type="ARBA" id="ARBA00019181"/>
    </source>
</evidence>
<feature type="compositionally biased region" description="Low complexity" evidence="5">
    <location>
        <begin position="237"/>
        <end position="249"/>
    </location>
</feature>
<evidence type="ECO:0000313" key="6">
    <source>
        <dbReference type="Ensembl" id="ENSECAP00000081833.1"/>
    </source>
</evidence>